<keyword evidence="2" id="KW-0540">Nuclease</keyword>
<organism evidence="2 4">
    <name type="scientific">Medicago truncatula</name>
    <name type="common">Barrel medic</name>
    <name type="synonym">Medicago tribuloides</name>
    <dbReference type="NCBI Taxonomy" id="3880"/>
    <lineage>
        <taxon>Eukaryota</taxon>
        <taxon>Viridiplantae</taxon>
        <taxon>Streptophyta</taxon>
        <taxon>Embryophyta</taxon>
        <taxon>Tracheophyta</taxon>
        <taxon>Spermatophyta</taxon>
        <taxon>Magnoliopsida</taxon>
        <taxon>eudicotyledons</taxon>
        <taxon>Gunneridae</taxon>
        <taxon>Pentapetalae</taxon>
        <taxon>rosids</taxon>
        <taxon>fabids</taxon>
        <taxon>Fabales</taxon>
        <taxon>Fabaceae</taxon>
        <taxon>Papilionoideae</taxon>
        <taxon>50 kb inversion clade</taxon>
        <taxon>NPAAA clade</taxon>
        <taxon>Hologalegina</taxon>
        <taxon>IRL clade</taxon>
        <taxon>Trifolieae</taxon>
        <taxon>Medicago</taxon>
    </lineage>
</organism>
<feature type="region of interest" description="Disordered" evidence="1">
    <location>
        <begin position="1"/>
        <end position="20"/>
    </location>
</feature>
<dbReference type="Proteomes" id="UP000002051">
    <property type="component" value="Unassembled WGS sequence"/>
</dbReference>
<dbReference type="SUPFAM" id="SSF56219">
    <property type="entry name" value="DNase I-like"/>
    <property type="match status" value="1"/>
</dbReference>
<dbReference type="PANTHER" id="PTHR33710:SF77">
    <property type="entry name" value="DNASE I-LIKE SUPERFAMILY PROTEIN"/>
    <property type="match status" value="1"/>
</dbReference>
<evidence type="ECO:0000313" key="2">
    <source>
        <dbReference type="EMBL" id="KEH16703.1"/>
    </source>
</evidence>
<reference evidence="2 4" key="2">
    <citation type="journal article" date="2014" name="BMC Genomics">
        <title>An improved genome release (version Mt4.0) for the model legume Medicago truncatula.</title>
        <authorList>
            <person name="Tang H."/>
            <person name="Krishnakumar V."/>
            <person name="Bidwell S."/>
            <person name="Rosen B."/>
            <person name="Chan A."/>
            <person name="Zhou S."/>
            <person name="Gentzbittel L."/>
            <person name="Childs K.L."/>
            <person name="Yandell M."/>
            <person name="Gundlach H."/>
            <person name="Mayer K.F."/>
            <person name="Schwartz D.C."/>
            <person name="Town C.D."/>
        </authorList>
    </citation>
    <scope>GENOME REANNOTATION</scope>
    <source>
        <strain evidence="2">A17</strain>
        <strain evidence="3 4">cv. Jemalong A17</strain>
    </source>
</reference>
<evidence type="ECO:0000313" key="3">
    <source>
        <dbReference type="EnsemblPlants" id="KEH16703"/>
    </source>
</evidence>
<reference evidence="3" key="3">
    <citation type="submission" date="2015-06" db="UniProtKB">
        <authorList>
            <consortium name="EnsemblPlants"/>
        </authorList>
    </citation>
    <scope>IDENTIFICATION</scope>
    <source>
        <strain evidence="3">cv. Jemalong A17</strain>
    </source>
</reference>
<evidence type="ECO:0000313" key="4">
    <source>
        <dbReference type="Proteomes" id="UP000002051"/>
    </source>
</evidence>
<dbReference type="HOGENOM" id="CLU_458125_0_0_1"/>
<keyword evidence="4" id="KW-1185">Reference proteome</keyword>
<evidence type="ECO:0000256" key="1">
    <source>
        <dbReference type="SAM" id="MobiDB-lite"/>
    </source>
</evidence>
<dbReference type="PANTHER" id="PTHR33710">
    <property type="entry name" value="BNAC02G09200D PROTEIN"/>
    <property type="match status" value="1"/>
</dbReference>
<dbReference type="EMBL" id="KL402836">
    <property type="protein sequence ID" value="KEH16703.1"/>
    <property type="molecule type" value="Genomic_DNA"/>
</dbReference>
<proteinExistence type="predicted"/>
<accession>A0A072TIG7</accession>
<dbReference type="InterPro" id="IPR036691">
    <property type="entry name" value="Endo/exonu/phosph_ase_sf"/>
</dbReference>
<keyword evidence="2" id="KW-0378">Hydrolase</keyword>
<dbReference type="GO" id="GO:0004519">
    <property type="term" value="F:endonuclease activity"/>
    <property type="evidence" value="ECO:0007669"/>
    <property type="project" value="UniProtKB-KW"/>
</dbReference>
<protein>
    <submittedName>
        <fullName evidence="2">Endonuclease/exonuclease/phosphatase family protein</fullName>
    </submittedName>
</protein>
<reference evidence="2 4" key="1">
    <citation type="journal article" date="2011" name="Nature">
        <title>The Medicago genome provides insight into the evolution of rhizobial symbioses.</title>
        <authorList>
            <person name="Young N.D."/>
            <person name="Debelle F."/>
            <person name="Oldroyd G.E."/>
            <person name="Geurts R."/>
            <person name="Cannon S.B."/>
            <person name="Udvardi M.K."/>
            <person name="Benedito V.A."/>
            <person name="Mayer K.F."/>
            <person name="Gouzy J."/>
            <person name="Schoof H."/>
            <person name="Van de Peer Y."/>
            <person name="Proost S."/>
            <person name="Cook D.R."/>
            <person name="Meyers B.C."/>
            <person name="Spannagl M."/>
            <person name="Cheung F."/>
            <person name="De Mita S."/>
            <person name="Krishnakumar V."/>
            <person name="Gundlach H."/>
            <person name="Zhou S."/>
            <person name="Mudge J."/>
            <person name="Bharti A.K."/>
            <person name="Murray J.D."/>
            <person name="Naoumkina M.A."/>
            <person name="Rosen B."/>
            <person name="Silverstein K.A."/>
            <person name="Tang H."/>
            <person name="Rombauts S."/>
            <person name="Zhao P.X."/>
            <person name="Zhou P."/>
            <person name="Barbe V."/>
            <person name="Bardou P."/>
            <person name="Bechner M."/>
            <person name="Bellec A."/>
            <person name="Berger A."/>
            <person name="Berges H."/>
            <person name="Bidwell S."/>
            <person name="Bisseling T."/>
            <person name="Choisne N."/>
            <person name="Couloux A."/>
            <person name="Denny R."/>
            <person name="Deshpande S."/>
            <person name="Dai X."/>
            <person name="Doyle J.J."/>
            <person name="Dudez A.M."/>
            <person name="Farmer A.D."/>
            <person name="Fouteau S."/>
            <person name="Franken C."/>
            <person name="Gibelin C."/>
            <person name="Gish J."/>
            <person name="Goldstein S."/>
            <person name="Gonzalez A.J."/>
            <person name="Green P.J."/>
            <person name="Hallab A."/>
            <person name="Hartog M."/>
            <person name="Hua A."/>
            <person name="Humphray S.J."/>
            <person name="Jeong D.H."/>
            <person name="Jing Y."/>
            <person name="Jocker A."/>
            <person name="Kenton S.M."/>
            <person name="Kim D.J."/>
            <person name="Klee K."/>
            <person name="Lai H."/>
            <person name="Lang C."/>
            <person name="Lin S."/>
            <person name="Macmil S.L."/>
            <person name="Magdelenat G."/>
            <person name="Matthews L."/>
            <person name="McCorrison J."/>
            <person name="Monaghan E.L."/>
            <person name="Mun J.H."/>
            <person name="Najar F.Z."/>
            <person name="Nicholson C."/>
            <person name="Noirot C."/>
            <person name="O'Bleness M."/>
            <person name="Paule C.R."/>
            <person name="Poulain J."/>
            <person name="Prion F."/>
            <person name="Qin B."/>
            <person name="Qu C."/>
            <person name="Retzel E.F."/>
            <person name="Riddle C."/>
            <person name="Sallet E."/>
            <person name="Samain S."/>
            <person name="Samson N."/>
            <person name="Sanders I."/>
            <person name="Saurat O."/>
            <person name="Scarpelli C."/>
            <person name="Schiex T."/>
            <person name="Segurens B."/>
            <person name="Severin A.J."/>
            <person name="Sherrier D.J."/>
            <person name="Shi R."/>
            <person name="Sims S."/>
            <person name="Singer S.R."/>
            <person name="Sinharoy S."/>
            <person name="Sterck L."/>
            <person name="Viollet A."/>
            <person name="Wang B.B."/>
            <person name="Wang K."/>
            <person name="Wang M."/>
            <person name="Wang X."/>
            <person name="Warfsmann J."/>
            <person name="Weissenbach J."/>
            <person name="White D.D."/>
            <person name="White J.D."/>
            <person name="Wiley G.B."/>
            <person name="Wincker P."/>
            <person name="Xing Y."/>
            <person name="Yang L."/>
            <person name="Yao Z."/>
            <person name="Ying F."/>
            <person name="Zhai J."/>
            <person name="Zhou L."/>
            <person name="Zuber A."/>
            <person name="Denarie J."/>
            <person name="Dixon R.A."/>
            <person name="May G.D."/>
            <person name="Schwartz D.C."/>
            <person name="Rogers J."/>
            <person name="Quetier F."/>
            <person name="Town C.D."/>
            <person name="Roe B.A."/>
        </authorList>
    </citation>
    <scope>NUCLEOTIDE SEQUENCE [LARGE SCALE GENOMIC DNA]</scope>
    <source>
        <strain evidence="2">A17</strain>
        <strain evidence="3 4">cv. Jemalong A17</strain>
    </source>
</reference>
<feature type="compositionally biased region" description="Low complexity" evidence="1">
    <location>
        <begin position="1"/>
        <end position="15"/>
    </location>
</feature>
<keyword evidence="2" id="KW-0255">Endonuclease</keyword>
<dbReference type="EnsemblPlants" id="KEH16703">
    <property type="protein sequence ID" value="KEH16703"/>
    <property type="gene ID" value="MTR_0111s0070"/>
</dbReference>
<name>A0A072TIG7_MEDTR</name>
<dbReference type="STRING" id="3880.A0A072TIG7"/>
<dbReference type="Gene3D" id="3.60.10.10">
    <property type="entry name" value="Endonuclease/exonuclease/phosphatase"/>
    <property type="match status" value="1"/>
</dbReference>
<dbReference type="AlphaFoldDB" id="A0A072TIG7"/>
<sequence length="596" mass="67965">MTAAAASDTAAPTLAQTPPCVSDEIPQETLTSSPVLELASLADVHDDVLLDDVEQVYSESREELEIPWILTEHVTLSSYDAYFDEHSLTVDLEASASDRSIPDNTAIFLEMERLAQNSIFDTDENGDIILTVSEPHSNPNVQHELDLWMRVREYDKTNAKHPFTPVPSWYWRTIGVTNFCINVRDNLMPNLWALWGSEITTSVIFVSSQCIALKLTFQQSSIYIAAIYASNSHITRRLLWADLTNLQSCFHGPWFFVGDFNAVLGAHEKRGRNPPLHASCWDFSHWSNANLLTHLPTSGPLYTWHNGKFGTENVSLRLDRSVCNEDWISFWWLSSCSALVRHQSDHHPLLLSLDINVVKHVVPFKFFKAWTKHEDCRSLVSHNWLKNVRGNGMVRLQLKLKNLKQALKTWNRTVFGDVLEAQLILTKALNYQIWREKARDQNVINGDHNTSYFHRVAKFRAAAKPITLLYDGDIVITEPIDIEVHVFNYFTSIFSVDNNCVQNDMLDRCVPCLVSDEDNHNLLRLPLRNEIKDAVFDLNEDGAPGPDDFGGHFYHTYWDIIEADVIQSVQEFFITGALRPNINYNMLVLLPKVKGA</sequence>
<gene>
    <name evidence="2" type="ORF">MTR_0111s0070</name>
</gene>